<proteinExistence type="inferred from homology"/>
<evidence type="ECO:0000259" key="13">
    <source>
        <dbReference type="Pfam" id="PF00696"/>
    </source>
</evidence>
<dbReference type="GO" id="GO:0005829">
    <property type="term" value="C:cytosol"/>
    <property type="evidence" value="ECO:0007669"/>
    <property type="project" value="TreeGrafter"/>
</dbReference>
<dbReference type="PANTHER" id="PTHR43654">
    <property type="entry name" value="GLUTAMATE 5-KINASE"/>
    <property type="match status" value="1"/>
</dbReference>
<evidence type="ECO:0000256" key="6">
    <source>
        <dbReference type="ARBA" id="ARBA00022777"/>
    </source>
</evidence>
<dbReference type="NCBIfam" id="NF040647">
    <property type="entry name" value="IPPK_Arch"/>
    <property type="match status" value="1"/>
</dbReference>
<feature type="domain" description="Aspartate/glutamate/uridylate kinase" evidence="13">
    <location>
        <begin position="11"/>
        <end position="238"/>
    </location>
</feature>
<feature type="binding site" evidence="11">
    <location>
        <position position="56"/>
    </location>
    <ligand>
        <name>substrate</name>
    </ligand>
</feature>
<evidence type="ECO:0000256" key="2">
    <source>
        <dbReference type="ARBA" id="ARBA00012908"/>
    </source>
</evidence>
<dbReference type="PIRSF" id="PIRSF016496">
    <property type="entry name" value="Kin_FomA"/>
    <property type="match status" value="1"/>
</dbReference>
<comment type="similarity">
    <text evidence="1 10">Belongs to the isopentenyl phosphate kinase family.</text>
</comment>
<evidence type="ECO:0000256" key="10">
    <source>
        <dbReference type="PIRNR" id="PIRNR016496"/>
    </source>
</evidence>
<comment type="catalytic activity">
    <reaction evidence="9 10">
        <text>isopentenyl phosphate + ATP = isopentenyl diphosphate + ADP</text>
        <dbReference type="Rhea" id="RHEA:33963"/>
        <dbReference type="ChEBI" id="CHEBI:30616"/>
        <dbReference type="ChEBI" id="CHEBI:65078"/>
        <dbReference type="ChEBI" id="CHEBI:128769"/>
        <dbReference type="ChEBI" id="CHEBI:456216"/>
        <dbReference type="EC" id="2.7.4.26"/>
    </reaction>
</comment>
<evidence type="ECO:0000256" key="1">
    <source>
        <dbReference type="ARBA" id="ARBA00010540"/>
    </source>
</evidence>
<dbReference type="GeneID" id="9345937"/>
<keyword evidence="4 10" id="KW-0808">Transferase</keyword>
<dbReference type="EC" id="2.7.4.26" evidence="2 10"/>
<dbReference type="InterPro" id="IPR036393">
    <property type="entry name" value="AceGlu_kinase-like_sf"/>
</dbReference>
<dbReference type="STRING" id="644295.Metev_0322"/>
<organism evidence="14 15">
    <name type="scientific">Methanohalobium evestigatum (strain ATCC BAA-1072 / DSM 3721 / NBRC 107634 / OCM 161 / Z-7303)</name>
    <dbReference type="NCBI Taxonomy" id="644295"/>
    <lineage>
        <taxon>Archaea</taxon>
        <taxon>Methanobacteriati</taxon>
        <taxon>Methanobacteriota</taxon>
        <taxon>Stenosarchaea group</taxon>
        <taxon>Methanomicrobia</taxon>
        <taxon>Methanosarcinales</taxon>
        <taxon>Methanosarcinaceae</taxon>
        <taxon>Methanohalobium</taxon>
    </lineage>
</organism>
<comment type="function">
    <text evidence="10">Catalyzes the formation of isopentenyl diphosphate (IPP), the building block of all isoprenoids.</text>
</comment>
<name>D7E6M7_METEZ</name>
<dbReference type="OrthoDB" id="15328at2157"/>
<evidence type="ECO:0000256" key="9">
    <source>
        <dbReference type="ARBA" id="ARBA00049063"/>
    </source>
</evidence>
<dbReference type="HOGENOM" id="CLU_070213_0_0_2"/>
<evidence type="ECO:0000256" key="4">
    <source>
        <dbReference type="ARBA" id="ARBA00022679"/>
    </source>
</evidence>
<dbReference type="Proteomes" id="UP000000391">
    <property type="component" value="Chromosome"/>
</dbReference>
<reference evidence="14 15" key="1">
    <citation type="submission" date="2010-06" db="EMBL/GenBank/DDBJ databases">
        <title>Complete sequence chromosome of Methanohalobium evestigatum Z-7303.</title>
        <authorList>
            <consortium name="US DOE Joint Genome Institute"/>
            <person name="Lucas S."/>
            <person name="Copeland A."/>
            <person name="Lapidus A."/>
            <person name="Cheng J.-F."/>
            <person name="Bruce D."/>
            <person name="Goodwin L."/>
            <person name="Pitluck S."/>
            <person name="Saunders E."/>
            <person name="Detter J.C."/>
            <person name="Han C."/>
            <person name="Tapia R."/>
            <person name="Land M."/>
            <person name="Hauser L."/>
            <person name="Kyrpides N."/>
            <person name="Mikhailova N."/>
            <person name="Sieprawska-Lupa M."/>
            <person name="Whitman W.B."/>
            <person name="Anderson I."/>
            <person name="Woyke T."/>
        </authorList>
    </citation>
    <scope>NUCLEOTIDE SEQUENCE [LARGE SCALE GENOMIC DNA]</scope>
    <source>
        <strain evidence="15">ATCC BAA-1072 / DSM 3721 / NBRC 107634 / OCM 161 / Z-7303</strain>
    </source>
</reference>
<evidence type="ECO:0000256" key="12">
    <source>
        <dbReference type="PIRSR" id="PIRSR016496-2"/>
    </source>
</evidence>
<feature type="binding site" evidence="11">
    <location>
        <begin position="15"/>
        <end position="19"/>
    </location>
    <ligand>
        <name>ATP</name>
        <dbReference type="ChEBI" id="CHEBI:30616"/>
    </ligand>
</feature>
<dbReference type="KEGG" id="mev:Metev_0322"/>
<comment type="subunit">
    <text evidence="10">Homodimer.</text>
</comment>
<evidence type="ECO:0000256" key="11">
    <source>
        <dbReference type="PIRSR" id="PIRSR016496-1"/>
    </source>
</evidence>
<accession>D7E6M7</accession>
<evidence type="ECO:0000256" key="5">
    <source>
        <dbReference type="ARBA" id="ARBA00022741"/>
    </source>
</evidence>
<dbReference type="GO" id="GO:0016301">
    <property type="term" value="F:kinase activity"/>
    <property type="evidence" value="ECO:0007669"/>
    <property type="project" value="UniProtKB-KW"/>
</dbReference>
<feature type="binding site" evidence="11">
    <location>
        <position position="156"/>
    </location>
    <ligand>
        <name>substrate</name>
    </ligand>
</feature>
<keyword evidence="6 10" id="KW-0418">Kinase</keyword>
<dbReference type="GO" id="GO:0005524">
    <property type="term" value="F:ATP binding"/>
    <property type="evidence" value="ECO:0007669"/>
    <property type="project" value="UniProtKB-KW"/>
</dbReference>
<dbReference type="CDD" id="cd04241">
    <property type="entry name" value="AAK_FomA-like"/>
    <property type="match status" value="1"/>
</dbReference>
<feature type="binding site" evidence="11">
    <location>
        <position position="215"/>
    </location>
    <ligand>
        <name>ATP</name>
        <dbReference type="ChEBI" id="CHEBI:30616"/>
    </ligand>
</feature>
<dbReference type="GO" id="GO:0016114">
    <property type="term" value="P:terpenoid biosynthetic process"/>
    <property type="evidence" value="ECO:0007669"/>
    <property type="project" value="TreeGrafter"/>
</dbReference>
<dbReference type="RefSeq" id="WP_013193817.1">
    <property type="nucleotide sequence ID" value="NC_014253.1"/>
</dbReference>
<dbReference type="EMBL" id="CP002069">
    <property type="protein sequence ID" value="ADI73249.1"/>
    <property type="molecule type" value="Genomic_DNA"/>
</dbReference>
<dbReference type="GO" id="GO:0102043">
    <property type="term" value="F:isopentenyl phosphate kinase activity"/>
    <property type="evidence" value="ECO:0007669"/>
    <property type="project" value="UniProtKB-EC"/>
</dbReference>
<feature type="binding site" evidence="11">
    <location>
        <position position="219"/>
    </location>
    <ligand>
        <name>ATP</name>
        <dbReference type="ChEBI" id="CHEBI:30616"/>
    </ligand>
</feature>
<sequence length="263" mass="28201">MSTNSSGGQNITILKIGGSVITDKNADENFAKHDEIDRISKEISEFDGKLVIVHGAGSFGHPQAKKYQITDKFDAKGSIITHKSVNLLNQLFIDSLIDNNVNAVSVHPMNNTISKNGRIQDMFLDNLYYMLDNKIVPVLHGDVVMDKNTGTSIISGDQIVPYLATQMGAIRIGIGSIKEGVLDENGKTLKLITHDNFANVKNNIGSSEGTDVTGGMLGKVTELLKLNELTGSTSYIFNAGKPGNVSMFLQGNDIGTSITGSGQ</sequence>
<feature type="site" description="Transition state stabilizer" evidence="12">
    <location>
        <position position="24"/>
    </location>
</feature>
<evidence type="ECO:0000313" key="15">
    <source>
        <dbReference type="Proteomes" id="UP000000391"/>
    </source>
</evidence>
<feature type="binding site" evidence="11">
    <location>
        <position position="57"/>
    </location>
    <ligand>
        <name>ATP</name>
        <dbReference type="ChEBI" id="CHEBI:30616"/>
    </ligand>
</feature>
<keyword evidence="8" id="KW-0414">Isoprene biosynthesis</keyword>
<keyword evidence="5 10" id="KW-0547">Nucleotide-binding</keyword>
<dbReference type="InterPro" id="IPR024192">
    <property type="entry name" value="Fosfomycin_R_FomA-type"/>
</dbReference>
<protein>
    <recommendedName>
        <fullName evidence="3 10">Isopentenyl phosphate kinase</fullName>
        <shortName evidence="10">IPK</shortName>
        <ecNumber evidence="2 10">2.7.4.26</ecNumber>
    </recommendedName>
</protein>
<evidence type="ECO:0000256" key="7">
    <source>
        <dbReference type="ARBA" id="ARBA00022840"/>
    </source>
</evidence>
<evidence type="ECO:0000256" key="8">
    <source>
        <dbReference type="ARBA" id="ARBA00023229"/>
    </source>
</evidence>
<evidence type="ECO:0000256" key="3">
    <source>
        <dbReference type="ARBA" id="ARBA00017267"/>
    </source>
</evidence>
<keyword evidence="7 10" id="KW-0067">ATP-binding</keyword>
<dbReference type="Pfam" id="PF00696">
    <property type="entry name" value="AA_kinase"/>
    <property type="match status" value="1"/>
</dbReference>
<gene>
    <name evidence="14" type="ordered locus">Metev_0322</name>
</gene>
<dbReference type="Gene3D" id="3.40.1160.10">
    <property type="entry name" value="Acetylglutamate kinase-like"/>
    <property type="match status" value="1"/>
</dbReference>
<evidence type="ECO:0000313" key="14">
    <source>
        <dbReference type="EMBL" id="ADI73249.1"/>
    </source>
</evidence>
<dbReference type="InterPro" id="IPR001048">
    <property type="entry name" value="Asp/Glu/Uridylate_kinase"/>
</dbReference>
<dbReference type="PANTHER" id="PTHR43654:SF1">
    <property type="entry name" value="ISOPENTENYL PHOSPHATE KINASE"/>
    <property type="match status" value="1"/>
</dbReference>
<feature type="binding site" evidence="11">
    <location>
        <position position="61"/>
    </location>
    <ligand>
        <name>substrate</name>
    </ligand>
</feature>
<keyword evidence="15" id="KW-1185">Reference proteome</keyword>
<dbReference type="SUPFAM" id="SSF53633">
    <property type="entry name" value="Carbamate kinase-like"/>
    <property type="match status" value="1"/>
</dbReference>
<dbReference type="AlphaFoldDB" id="D7E6M7"/>